<sequence>MATRTVVVRLRADVNQYTRGITDASNRTSQFAGMGAKVGTAMLAGFAVAAAAAARFDKAMSNVRAVTNGSSADMAKLRAAALEAGKSTQYSATQAADAEAELARAGVSVADITGGALKGSLALAAAGQMDLADAATISAQAMNTFGLKGKDVGHIADVLASGANKSAADMHGLGLSLRQGGLLAHQTGLSLEDTVGTLAAFADHALIGSDAGTSLKVMLQRLTPQSDEARGMMQRLGFTAYDAQGKFVGLTKLAGNMQSSFSKLTPEARNAAFATIFGSDAVRSATILYELGAKGISKYVGEVNDSGAAARTAAIQTDNLAGDMERLRGAIETALIEGGSAANGTLRGMVQWVTRVVDAYNDLPPSVQKGVTAFTGIGGAAALVASGIILLLPRIAATRTALIGLGVTGARVRTILMGLGRLGNVVAGLAVLSMAASALSDEFKDAPPNVSKMSNALVDLALKSQVAGELSKTFGKDLDGLGDAAARIAHPGTLDRIEDFFGTFDPGTDVGGPGLDKATAKIKAVDEALAQLAQSGNATVAAQAFDRLAAAAEKDGTSKEKLLTLLPQYSNALADADTQGKTAASGQAELAKQMGMTADEVRDQRTEAEKLSDALKTLNGASISAAEQEISFRQSLADLSKAVKDNGHSLDVTSEKGRKVKSAFLDAAKAAMDHAQAVGEQKNSQQAGQAVLEKDISLLKSQMRAAGFSKDAIEKLTSAYAKLPVSKETRVDAKTSAAMAELEAVKRKVASTKGKTLTMNAPTAAARAQLEALGFKIRNTKGKQVIITLPTGGPRAAAAAIQRAIDSVHGKTVGVGVYTTNYYKKVNQGTVNSGPQVPGMHASGGLIGRYAGGGAVQYIPAGGPVSGPGTGTSDSIPALISNGEYVIKAASVRKYGVAMFDRLNAGRYASGGLLGGFSYTPTGTPVLGGPGDAKRRYDGEIEDLKRAWDDLSKALKDQKKAADNLRAAEKNLSKVRHGHHTAAQLRAAEERVDKARSEKRKTDATVRKDRAKVNAADAELGLKKGAKTPKTFNLKAYETQLNESVAATEKWRRNLTKVGARGGKELQAMLEGMGEDGYALVNALAGASDKQFKSITDKLKKTGDLAKATLADFTKQLGGSTKESQQFAADLQKLAADGFGDLAQALAAQGDASAMTLAHQAATGSKMENAKANIEVGKAKNTLTGEDLANSLTLLTTLRAGPGRGFAELIAAGLDVATIRELVPKMTKQIKALPEANRATFVRQWNAQGGVAMASGGILSRPTVVLGGEAGVPESWIPWNGSARSRGLLAKTAASMGYQLTPAGRYQGGPSTTAVAREMTKHIEVHLHGAKQSTAEQAADVARYISFVG</sequence>
<evidence type="ECO:0000256" key="1">
    <source>
        <dbReference type="ARBA" id="ARBA00022612"/>
    </source>
</evidence>
<dbReference type="InterPro" id="IPR010090">
    <property type="entry name" value="Phage_tape_meas"/>
</dbReference>
<evidence type="ECO:0000259" key="4">
    <source>
        <dbReference type="Pfam" id="PF10145"/>
    </source>
</evidence>
<feature type="region of interest" description="Disordered" evidence="2">
    <location>
        <begin position="987"/>
        <end position="1008"/>
    </location>
</feature>
<evidence type="ECO:0000313" key="6">
    <source>
        <dbReference type="Proteomes" id="UP000470520"/>
    </source>
</evidence>
<keyword evidence="1" id="KW-1188">Viral release from host cell</keyword>
<dbReference type="Proteomes" id="UP000470520">
    <property type="component" value="Unassembled WGS sequence"/>
</dbReference>
<feature type="transmembrane region" description="Helical" evidence="3">
    <location>
        <begin position="414"/>
        <end position="439"/>
    </location>
</feature>
<name>A0A7K3QRJ6_9ACTN</name>
<comment type="caution">
    <text evidence="5">The sequence shown here is derived from an EMBL/GenBank/DDBJ whole genome shotgun (WGS) entry which is preliminary data.</text>
</comment>
<evidence type="ECO:0000313" key="5">
    <source>
        <dbReference type="EMBL" id="NEB92453.1"/>
    </source>
</evidence>
<gene>
    <name evidence="5" type="ORF">G3I21_12110</name>
</gene>
<proteinExistence type="predicted"/>
<keyword evidence="3" id="KW-1133">Transmembrane helix</keyword>
<dbReference type="PANTHER" id="PTHR37813:SF1">
    <property type="entry name" value="FELS-2 PROPHAGE PROTEIN"/>
    <property type="match status" value="1"/>
</dbReference>
<dbReference type="RefSeq" id="WP_164188251.1">
    <property type="nucleotide sequence ID" value="NZ_JAAGMR010000145.1"/>
</dbReference>
<dbReference type="PANTHER" id="PTHR37813">
    <property type="entry name" value="FELS-2 PROPHAGE PROTEIN"/>
    <property type="match status" value="1"/>
</dbReference>
<evidence type="ECO:0000256" key="2">
    <source>
        <dbReference type="SAM" id="MobiDB-lite"/>
    </source>
</evidence>
<feature type="transmembrane region" description="Helical" evidence="3">
    <location>
        <begin position="371"/>
        <end position="393"/>
    </location>
</feature>
<keyword evidence="3" id="KW-0812">Transmembrane</keyword>
<dbReference type="NCBIfam" id="TIGR01760">
    <property type="entry name" value="tape_meas_TP901"/>
    <property type="match status" value="1"/>
</dbReference>
<accession>A0A7K3QRJ6</accession>
<organism evidence="5 6">
    <name type="scientific">Streptomyces bauhiniae</name>
    <dbReference type="NCBI Taxonomy" id="2340725"/>
    <lineage>
        <taxon>Bacteria</taxon>
        <taxon>Bacillati</taxon>
        <taxon>Actinomycetota</taxon>
        <taxon>Actinomycetes</taxon>
        <taxon>Kitasatosporales</taxon>
        <taxon>Streptomycetaceae</taxon>
        <taxon>Streptomyces</taxon>
    </lineage>
</organism>
<evidence type="ECO:0000256" key="3">
    <source>
        <dbReference type="SAM" id="Phobius"/>
    </source>
</evidence>
<dbReference type="EMBL" id="JAAGMR010000145">
    <property type="protein sequence ID" value="NEB92453.1"/>
    <property type="molecule type" value="Genomic_DNA"/>
</dbReference>
<feature type="domain" description="Phage tail tape measure protein" evidence="4">
    <location>
        <begin position="79"/>
        <end position="278"/>
    </location>
</feature>
<protein>
    <submittedName>
        <fullName evidence="5">Phage tail tape measure protein</fullName>
    </submittedName>
</protein>
<keyword evidence="3" id="KW-0472">Membrane</keyword>
<dbReference type="Pfam" id="PF10145">
    <property type="entry name" value="PhageMin_Tail"/>
    <property type="match status" value="1"/>
</dbReference>
<reference evidence="5 6" key="1">
    <citation type="submission" date="2020-01" db="EMBL/GenBank/DDBJ databases">
        <title>Insect and environment-associated Actinomycetes.</title>
        <authorList>
            <person name="Currrie C."/>
            <person name="Chevrette M."/>
            <person name="Carlson C."/>
            <person name="Stubbendieck R."/>
            <person name="Wendt-Pienkowski E."/>
        </authorList>
    </citation>
    <scope>NUCLEOTIDE SEQUENCE [LARGE SCALE GENOMIC DNA]</scope>
    <source>
        <strain evidence="5 6">SID7754</strain>
    </source>
</reference>